<keyword evidence="15" id="KW-1133">Transmembrane helix</keyword>
<evidence type="ECO:0000256" key="2">
    <source>
        <dbReference type="ARBA" id="ARBA00009450"/>
    </source>
</evidence>
<evidence type="ECO:0000256" key="9">
    <source>
        <dbReference type="ARBA" id="ARBA00023065"/>
    </source>
</evidence>
<gene>
    <name evidence="18" type="ORF">EDB95_1046</name>
</gene>
<organism evidence="18 19">
    <name type="scientific">Dinghuibacter silviterrae</name>
    <dbReference type="NCBI Taxonomy" id="1539049"/>
    <lineage>
        <taxon>Bacteria</taxon>
        <taxon>Pseudomonadati</taxon>
        <taxon>Bacteroidota</taxon>
        <taxon>Chitinophagia</taxon>
        <taxon>Chitinophagales</taxon>
        <taxon>Chitinophagaceae</taxon>
        <taxon>Dinghuibacter</taxon>
    </lineage>
</organism>
<dbReference type="Proteomes" id="UP000294498">
    <property type="component" value="Unassembled WGS sequence"/>
</dbReference>
<keyword evidence="11 15" id="KW-0472">Membrane</keyword>
<comment type="caution">
    <text evidence="18">The sequence shown here is derived from an EMBL/GenBank/DDBJ whole genome shotgun (WGS) entry which is preliminary data.</text>
</comment>
<keyword evidence="10" id="KW-0626">Porin</keyword>
<dbReference type="AlphaFoldDB" id="A0A4R8DPI4"/>
<evidence type="ECO:0000256" key="14">
    <source>
        <dbReference type="ARBA" id="ARBA00023288"/>
    </source>
</evidence>
<evidence type="ECO:0000256" key="8">
    <source>
        <dbReference type="ARBA" id="ARBA00023047"/>
    </source>
</evidence>
<evidence type="ECO:0000313" key="18">
    <source>
        <dbReference type="EMBL" id="TDX00030.1"/>
    </source>
</evidence>
<dbReference type="PANTHER" id="PTHR33619">
    <property type="entry name" value="POLYSACCHARIDE EXPORT PROTEIN GFCE-RELATED"/>
    <property type="match status" value="1"/>
</dbReference>
<dbReference type="RefSeq" id="WP_133991239.1">
    <property type="nucleotide sequence ID" value="NZ_SODV01000001.1"/>
</dbReference>
<keyword evidence="7" id="KW-0732">Signal</keyword>
<name>A0A4R8DPI4_9BACT</name>
<dbReference type="EMBL" id="SODV01000001">
    <property type="protein sequence ID" value="TDX00030.1"/>
    <property type="molecule type" value="Genomic_DNA"/>
</dbReference>
<evidence type="ECO:0000259" key="17">
    <source>
        <dbReference type="Pfam" id="PF22461"/>
    </source>
</evidence>
<dbReference type="GO" id="GO:0015159">
    <property type="term" value="F:polysaccharide transmembrane transporter activity"/>
    <property type="evidence" value="ECO:0007669"/>
    <property type="project" value="InterPro"/>
</dbReference>
<dbReference type="Gene3D" id="3.10.560.10">
    <property type="entry name" value="Outer membrane lipoprotein wza domain like"/>
    <property type="match status" value="1"/>
</dbReference>
<dbReference type="InterPro" id="IPR049712">
    <property type="entry name" value="Poly_export"/>
</dbReference>
<accession>A0A4R8DPI4</accession>
<keyword evidence="14" id="KW-0449">Lipoprotein</keyword>
<keyword evidence="6 15" id="KW-0812">Transmembrane</keyword>
<keyword evidence="12" id="KW-0564">Palmitate</keyword>
<dbReference type="Pfam" id="PF22461">
    <property type="entry name" value="SLBB_2"/>
    <property type="match status" value="1"/>
</dbReference>
<keyword evidence="5" id="KW-0762">Sugar transport</keyword>
<dbReference type="GO" id="GO:0009279">
    <property type="term" value="C:cell outer membrane"/>
    <property type="evidence" value="ECO:0007669"/>
    <property type="project" value="UniProtKB-SubCell"/>
</dbReference>
<comment type="subcellular location">
    <subcellularLocation>
        <location evidence="1">Cell outer membrane</location>
        <topology evidence="1">Multi-pass membrane protein</topology>
    </subcellularLocation>
</comment>
<evidence type="ECO:0000256" key="4">
    <source>
        <dbReference type="ARBA" id="ARBA00022452"/>
    </source>
</evidence>
<evidence type="ECO:0000256" key="15">
    <source>
        <dbReference type="SAM" id="Phobius"/>
    </source>
</evidence>
<dbReference type="InterPro" id="IPR003715">
    <property type="entry name" value="Poly_export_N"/>
</dbReference>
<dbReference type="PANTHER" id="PTHR33619:SF3">
    <property type="entry name" value="POLYSACCHARIDE EXPORT PROTEIN GFCE-RELATED"/>
    <property type="match status" value="1"/>
</dbReference>
<dbReference type="GO" id="GO:0015288">
    <property type="term" value="F:porin activity"/>
    <property type="evidence" value="ECO:0007669"/>
    <property type="project" value="UniProtKB-KW"/>
</dbReference>
<reference evidence="18 19" key="1">
    <citation type="submission" date="2019-03" db="EMBL/GenBank/DDBJ databases">
        <title>Genomic Encyclopedia of Type Strains, Phase IV (KMG-IV): sequencing the most valuable type-strain genomes for metagenomic binning, comparative biology and taxonomic classification.</title>
        <authorList>
            <person name="Goeker M."/>
        </authorList>
    </citation>
    <scope>NUCLEOTIDE SEQUENCE [LARGE SCALE GENOMIC DNA]</scope>
    <source>
        <strain evidence="18 19">DSM 100059</strain>
    </source>
</reference>
<evidence type="ECO:0000256" key="3">
    <source>
        <dbReference type="ARBA" id="ARBA00022448"/>
    </source>
</evidence>
<comment type="similarity">
    <text evidence="2">Belongs to the BexD/CtrA/VexA family.</text>
</comment>
<feature type="domain" description="SLBB" evidence="17">
    <location>
        <begin position="150"/>
        <end position="229"/>
    </location>
</feature>
<keyword evidence="19" id="KW-1185">Reference proteome</keyword>
<keyword evidence="3" id="KW-0813">Transport</keyword>
<evidence type="ECO:0000256" key="6">
    <source>
        <dbReference type="ARBA" id="ARBA00022692"/>
    </source>
</evidence>
<keyword evidence="4" id="KW-1134">Transmembrane beta strand</keyword>
<evidence type="ECO:0000256" key="1">
    <source>
        <dbReference type="ARBA" id="ARBA00004571"/>
    </source>
</evidence>
<protein>
    <submittedName>
        <fullName evidence="18">Polysaccharide export outer membrane protein</fullName>
    </submittedName>
</protein>
<dbReference type="OrthoDB" id="662756at2"/>
<evidence type="ECO:0000256" key="11">
    <source>
        <dbReference type="ARBA" id="ARBA00023136"/>
    </source>
</evidence>
<sequence>MKRLKNHGVSFGLATTVLLTLSYCTPSRNIVYFRDLDDTARIHVQDSIQHFEARIQQGDVLGIQVSSADAVASAPFNPGSAQGTGAGGAVATGAHAYQVDPDGTIDFPILGKIHAAGLTTAVLRDTLMARLADSDYLKEPHVSVQYLNYKITVLGEVARPATYPITDGKATLLDALGMAGDLTIFGKRKNVTVIREEGGVRTFAKLDLTSSQVFRSPYFYLHQNDVVYVEPNKAKSAASDDRVIRGVSLAAGMLAVVLSLVYLLK</sequence>
<keyword evidence="9" id="KW-0406">Ion transport</keyword>
<evidence type="ECO:0000256" key="10">
    <source>
        <dbReference type="ARBA" id="ARBA00023114"/>
    </source>
</evidence>
<keyword evidence="8" id="KW-0625">Polysaccharide transport</keyword>
<feature type="transmembrane region" description="Helical" evidence="15">
    <location>
        <begin position="243"/>
        <end position="264"/>
    </location>
</feature>
<dbReference type="InterPro" id="IPR054765">
    <property type="entry name" value="SLBB_dom"/>
</dbReference>
<evidence type="ECO:0000256" key="13">
    <source>
        <dbReference type="ARBA" id="ARBA00023237"/>
    </source>
</evidence>
<evidence type="ECO:0000313" key="19">
    <source>
        <dbReference type="Proteomes" id="UP000294498"/>
    </source>
</evidence>
<dbReference type="Pfam" id="PF02563">
    <property type="entry name" value="Poly_export"/>
    <property type="match status" value="1"/>
</dbReference>
<proteinExistence type="inferred from homology"/>
<keyword evidence="13" id="KW-0998">Cell outer membrane</keyword>
<dbReference type="GO" id="GO:0046930">
    <property type="term" value="C:pore complex"/>
    <property type="evidence" value="ECO:0007669"/>
    <property type="project" value="UniProtKB-KW"/>
</dbReference>
<evidence type="ECO:0000259" key="16">
    <source>
        <dbReference type="Pfam" id="PF02563"/>
    </source>
</evidence>
<feature type="domain" description="Polysaccharide export protein N-terminal" evidence="16">
    <location>
        <begin position="52"/>
        <end position="145"/>
    </location>
</feature>
<evidence type="ECO:0000256" key="12">
    <source>
        <dbReference type="ARBA" id="ARBA00023139"/>
    </source>
</evidence>
<dbReference type="GO" id="GO:0006811">
    <property type="term" value="P:monoatomic ion transport"/>
    <property type="evidence" value="ECO:0007669"/>
    <property type="project" value="UniProtKB-KW"/>
</dbReference>
<evidence type="ECO:0000256" key="5">
    <source>
        <dbReference type="ARBA" id="ARBA00022597"/>
    </source>
</evidence>
<evidence type="ECO:0000256" key="7">
    <source>
        <dbReference type="ARBA" id="ARBA00022729"/>
    </source>
</evidence>